<dbReference type="KEGG" id="taf:THA_706"/>
<dbReference type="InterPro" id="IPR036188">
    <property type="entry name" value="FAD/NAD-bd_sf"/>
</dbReference>
<dbReference type="Gene3D" id="3.50.50.60">
    <property type="entry name" value="FAD/NAD(P)-binding domain"/>
    <property type="match status" value="2"/>
</dbReference>
<dbReference type="HOGENOM" id="CLU_510694_0_0_0"/>
<dbReference type="AlphaFoldDB" id="B7IGG3"/>
<dbReference type="EMBL" id="CP001185">
    <property type="protein sequence ID" value="ACJ75177.1"/>
    <property type="molecule type" value="Genomic_DNA"/>
</dbReference>
<dbReference type="PANTHER" id="PTHR43734:SF1">
    <property type="entry name" value="PHYTOENE DESATURASE"/>
    <property type="match status" value="1"/>
</dbReference>
<accession>B7IGG3</accession>
<gene>
    <name evidence="2" type="ordered locus">THA_706</name>
</gene>
<evidence type="ECO:0000313" key="3">
    <source>
        <dbReference type="Proteomes" id="UP000002453"/>
    </source>
</evidence>
<dbReference type="RefSeq" id="WP_012579742.1">
    <property type="nucleotide sequence ID" value="NC_011653.1"/>
</dbReference>
<protein>
    <submittedName>
        <fullName evidence="2">Amine oxidase, flavin-containing superfamily</fullName>
    </submittedName>
</protein>
<evidence type="ECO:0000259" key="1">
    <source>
        <dbReference type="Pfam" id="PF01593"/>
    </source>
</evidence>
<dbReference type="eggNOG" id="COG1233">
    <property type="taxonomic scope" value="Bacteria"/>
</dbReference>
<dbReference type="SUPFAM" id="SSF51905">
    <property type="entry name" value="FAD/NAD(P)-binding domain"/>
    <property type="match status" value="1"/>
</dbReference>
<reference evidence="2 3" key="1">
    <citation type="journal article" date="2009" name="J. Bacteriol.">
        <title>The genome of Thermosipho africanus TCF52B: lateral genetic connections to the Firmicutes and Archaea.</title>
        <authorList>
            <person name="Nesboe C.L."/>
            <person name="Bapteste E."/>
            <person name="Curtis B."/>
            <person name="Dahle H."/>
            <person name="Lopez P."/>
            <person name="Macleod D."/>
            <person name="Dlutek M."/>
            <person name="Bowman S."/>
            <person name="Zhaxybayeva O."/>
            <person name="Birkeland N.-K."/>
            <person name="Doolittle W.F."/>
        </authorList>
    </citation>
    <scope>NUCLEOTIDE SEQUENCE [LARGE SCALE GENOMIC DNA]</scope>
    <source>
        <strain evidence="2 3">TCF52B</strain>
    </source>
</reference>
<proteinExistence type="predicted"/>
<dbReference type="STRING" id="484019.THA_706"/>
<name>B7IGG3_THEAB</name>
<dbReference type="Pfam" id="PF01593">
    <property type="entry name" value="Amino_oxidase"/>
    <property type="match status" value="1"/>
</dbReference>
<organism evidence="2 3">
    <name type="scientific">Thermosipho africanus (strain TCF52B)</name>
    <dbReference type="NCBI Taxonomy" id="484019"/>
    <lineage>
        <taxon>Bacteria</taxon>
        <taxon>Thermotogati</taxon>
        <taxon>Thermotogota</taxon>
        <taxon>Thermotogae</taxon>
        <taxon>Thermotogales</taxon>
        <taxon>Fervidobacteriaceae</taxon>
        <taxon>Thermosipho</taxon>
    </lineage>
</organism>
<dbReference type="Proteomes" id="UP000002453">
    <property type="component" value="Chromosome"/>
</dbReference>
<sequence>MQEREVIVVGGGISGLTSAVYLAKAGKDVLLIEKNEKCGGLFNSFEREGFRFDGGAKAVVNSGLIKPMIEDLGIDLKFLKNPITLRVEDRQVIVNDEESINEYSNILKELYPQSSIYVDNIINEIKKIISYMKILYGVDNPLFKKENLFLKIPGFLIYIFKFLNTIFKINALQMPYEDLLNKLSKDQSLNDIIGQHFFKNTPAFFALSYFALFNDYLYPEGGMGNLSCKIAQKILELNGEIKYNTKIVKIIPDMNLIVDEEGNEYKYKYLVWAGDLKYFYKNIEGNDNKIRKLKEKILNSKGAESVYNVYLAVDKAPLEFSKIASGHIFYTPERKGLGILRNTSEILNNWDNLSKEEKINWIEKYCRYNTFEISIPSLRDKTASPESKTGINVSFLFDYEITKKISEEGWYEEFKEKVEDIVLEILEKLYGDLRNNLIFKFSATPLTFEKYALTSEGSIVGWSFENEIPVENKIINLSRSVKTPFKNIFTVGKWVISPAGGPTAIMTGRIVAKIISKR</sequence>
<dbReference type="OrthoDB" id="9814556at2"/>
<feature type="domain" description="Amine oxidase" evidence="1">
    <location>
        <begin position="13"/>
        <end position="320"/>
    </location>
</feature>
<dbReference type="PANTHER" id="PTHR43734">
    <property type="entry name" value="PHYTOENE DESATURASE"/>
    <property type="match status" value="1"/>
</dbReference>
<keyword evidence="3" id="KW-1185">Reference proteome</keyword>
<dbReference type="GO" id="GO:0016491">
    <property type="term" value="F:oxidoreductase activity"/>
    <property type="evidence" value="ECO:0007669"/>
    <property type="project" value="InterPro"/>
</dbReference>
<dbReference type="InterPro" id="IPR002937">
    <property type="entry name" value="Amino_oxidase"/>
</dbReference>
<evidence type="ECO:0000313" key="2">
    <source>
        <dbReference type="EMBL" id="ACJ75177.1"/>
    </source>
</evidence>